<dbReference type="SUPFAM" id="SSF56601">
    <property type="entry name" value="beta-lactamase/transpeptidase-like"/>
    <property type="match status" value="1"/>
</dbReference>
<accession>A0ABW0YVE5</accession>
<dbReference type="PANTHER" id="PTHR43283">
    <property type="entry name" value="BETA-LACTAMASE-RELATED"/>
    <property type="match status" value="1"/>
</dbReference>
<evidence type="ECO:0000313" key="4">
    <source>
        <dbReference type="Proteomes" id="UP001596083"/>
    </source>
</evidence>
<protein>
    <submittedName>
        <fullName evidence="3">Serine hydrolase domain-containing protein</fullName>
    </submittedName>
</protein>
<feature type="domain" description="Beta-lactamase-related" evidence="2">
    <location>
        <begin position="178"/>
        <end position="526"/>
    </location>
</feature>
<reference evidence="4" key="1">
    <citation type="journal article" date="2019" name="Int. J. Syst. Evol. Microbiol.">
        <title>The Global Catalogue of Microorganisms (GCM) 10K type strain sequencing project: providing services to taxonomists for standard genome sequencing and annotation.</title>
        <authorList>
            <consortium name="The Broad Institute Genomics Platform"/>
            <consortium name="The Broad Institute Genome Sequencing Center for Infectious Disease"/>
            <person name="Wu L."/>
            <person name="Ma J."/>
        </authorList>
    </citation>
    <scope>NUCLEOTIDE SEQUENCE [LARGE SCALE GENOMIC DNA]</scope>
    <source>
        <strain evidence="4">CGMCC 4.7304</strain>
    </source>
</reference>
<dbReference type="PANTHER" id="PTHR43283:SF3">
    <property type="entry name" value="BETA-LACTAMASE FAMILY PROTEIN (AFU_ORTHOLOGUE AFUA_5G07500)"/>
    <property type="match status" value="1"/>
</dbReference>
<name>A0ABW0YVE5_9ACTN</name>
<dbReference type="RefSeq" id="WP_390314586.1">
    <property type="nucleotide sequence ID" value="NZ_JBHSPB010000002.1"/>
</dbReference>
<evidence type="ECO:0000313" key="3">
    <source>
        <dbReference type="EMBL" id="MFC5719497.1"/>
    </source>
</evidence>
<sequence>MSDVLSTTVFLSTTWLAEAAGRLAPPPEQARDTVAFRLEISDPPPSVVREADVRVGLDSGRLAVRAAQGAAPGLVIRLPYAAARALLLGSGAERVGVFERGDVEARGNFSLLFFIDAALQQDRSGQLAVLRTACGGPERGPAAGCPPPREETEETEESAIPAREAVERARAALPGTLRELEREVGTSTPGAQLYVSLRGTAVADLGLGSARPGVAMTERSKPLWYCCAKPLLSAALGRLWEAGRYDPYLPVAHYLPEFGRAGKESVTSVELLTHTGPVPTGDDPLHGVVAAPDAERLRRALAVPVPRRARSGVPGINYSQWWAWYVLAQLLPVLDGRDYRTYVEQEILRPCGMTDTHVHLDQGEFAAFGDRLPLIHVSNPGSGPQPTSWWSTEAATTRPIPGVNTRGPLRDLGRLFEMFLAAGDAPGGRVLAPPTVAALTARHRSGVCDRYGNADWGLGFRLECRHLNAEWTSFGSYASPRSFGHDGLWTAVAFADPDARLVFALHLNGKVEHGRHRERIVRLADAVYRDLDLI</sequence>
<dbReference type="GO" id="GO:0016787">
    <property type="term" value="F:hydrolase activity"/>
    <property type="evidence" value="ECO:0007669"/>
    <property type="project" value="UniProtKB-KW"/>
</dbReference>
<dbReference type="EMBL" id="JBHSPB010000002">
    <property type="protein sequence ID" value="MFC5719497.1"/>
    <property type="molecule type" value="Genomic_DNA"/>
</dbReference>
<proteinExistence type="predicted"/>
<evidence type="ECO:0000256" key="1">
    <source>
        <dbReference type="SAM" id="MobiDB-lite"/>
    </source>
</evidence>
<dbReference type="InterPro" id="IPR050789">
    <property type="entry name" value="Diverse_Enzym_Activities"/>
</dbReference>
<keyword evidence="3" id="KW-0378">Hydrolase</keyword>
<gene>
    <name evidence="3" type="ORF">ACFP1Z_04760</name>
</gene>
<organism evidence="3 4">
    <name type="scientific">Streptomyces gamaensis</name>
    <dbReference type="NCBI Taxonomy" id="1763542"/>
    <lineage>
        <taxon>Bacteria</taxon>
        <taxon>Bacillati</taxon>
        <taxon>Actinomycetota</taxon>
        <taxon>Actinomycetes</taxon>
        <taxon>Kitasatosporales</taxon>
        <taxon>Streptomycetaceae</taxon>
        <taxon>Streptomyces</taxon>
    </lineage>
</organism>
<dbReference type="InterPro" id="IPR001466">
    <property type="entry name" value="Beta-lactam-related"/>
</dbReference>
<dbReference type="Pfam" id="PF00144">
    <property type="entry name" value="Beta-lactamase"/>
    <property type="match status" value="1"/>
</dbReference>
<keyword evidence="4" id="KW-1185">Reference proteome</keyword>
<dbReference type="Gene3D" id="3.40.710.10">
    <property type="entry name" value="DD-peptidase/beta-lactamase superfamily"/>
    <property type="match status" value="1"/>
</dbReference>
<evidence type="ECO:0000259" key="2">
    <source>
        <dbReference type="Pfam" id="PF00144"/>
    </source>
</evidence>
<dbReference type="InterPro" id="IPR012338">
    <property type="entry name" value="Beta-lactam/transpept-like"/>
</dbReference>
<feature type="region of interest" description="Disordered" evidence="1">
    <location>
        <begin position="137"/>
        <end position="159"/>
    </location>
</feature>
<comment type="caution">
    <text evidence="3">The sequence shown here is derived from an EMBL/GenBank/DDBJ whole genome shotgun (WGS) entry which is preliminary data.</text>
</comment>
<dbReference type="Proteomes" id="UP001596083">
    <property type="component" value="Unassembled WGS sequence"/>
</dbReference>